<keyword evidence="3" id="KW-1185">Reference proteome</keyword>
<gene>
    <name evidence="2" type="ORF">SEVIR_6G025933v2</name>
</gene>
<evidence type="ECO:0000313" key="2">
    <source>
        <dbReference type="EMBL" id="TKW08398.1"/>
    </source>
</evidence>
<dbReference type="EMBL" id="CM016557">
    <property type="protein sequence ID" value="TKW08398.1"/>
    <property type="molecule type" value="Genomic_DNA"/>
</dbReference>
<accession>A0A4U6TZ21</accession>
<dbReference type="Proteomes" id="UP000298652">
    <property type="component" value="Chromosome 6"/>
</dbReference>
<proteinExistence type="predicted"/>
<evidence type="ECO:0000313" key="3">
    <source>
        <dbReference type="Proteomes" id="UP000298652"/>
    </source>
</evidence>
<dbReference type="Gramene" id="TKW08398">
    <property type="protein sequence ID" value="TKW08398"/>
    <property type="gene ID" value="SEVIR_6G025933v2"/>
</dbReference>
<dbReference type="AlphaFoldDB" id="A0A4U6TZ21"/>
<sequence>MAVAMVLQVKTALVSDFETPPNHGKGGAGRRLSARGAGHRSPATRGRAASAAGGAAPSAMGLTV</sequence>
<feature type="compositionally biased region" description="Low complexity" evidence="1">
    <location>
        <begin position="30"/>
        <end position="64"/>
    </location>
</feature>
<organism evidence="2 3">
    <name type="scientific">Setaria viridis</name>
    <name type="common">Green bristlegrass</name>
    <name type="synonym">Setaria italica subsp. viridis</name>
    <dbReference type="NCBI Taxonomy" id="4556"/>
    <lineage>
        <taxon>Eukaryota</taxon>
        <taxon>Viridiplantae</taxon>
        <taxon>Streptophyta</taxon>
        <taxon>Embryophyta</taxon>
        <taxon>Tracheophyta</taxon>
        <taxon>Spermatophyta</taxon>
        <taxon>Magnoliopsida</taxon>
        <taxon>Liliopsida</taxon>
        <taxon>Poales</taxon>
        <taxon>Poaceae</taxon>
        <taxon>PACMAD clade</taxon>
        <taxon>Panicoideae</taxon>
        <taxon>Panicodae</taxon>
        <taxon>Paniceae</taxon>
        <taxon>Cenchrinae</taxon>
        <taxon>Setaria</taxon>
    </lineage>
</organism>
<protein>
    <submittedName>
        <fullName evidence="2">Uncharacterized protein</fullName>
    </submittedName>
</protein>
<evidence type="ECO:0000256" key="1">
    <source>
        <dbReference type="SAM" id="MobiDB-lite"/>
    </source>
</evidence>
<reference evidence="2" key="1">
    <citation type="submission" date="2019-03" db="EMBL/GenBank/DDBJ databases">
        <title>WGS assembly of Setaria viridis.</title>
        <authorList>
            <person name="Huang P."/>
            <person name="Jenkins J."/>
            <person name="Grimwood J."/>
            <person name="Barry K."/>
            <person name="Healey A."/>
            <person name="Mamidi S."/>
            <person name="Sreedasyam A."/>
            <person name="Shu S."/>
            <person name="Feldman M."/>
            <person name="Wu J."/>
            <person name="Yu Y."/>
            <person name="Chen C."/>
            <person name="Johnson J."/>
            <person name="Rokhsar D."/>
            <person name="Baxter I."/>
            <person name="Schmutz J."/>
            <person name="Brutnell T."/>
            <person name="Kellogg E."/>
        </authorList>
    </citation>
    <scope>NUCLEOTIDE SEQUENCE [LARGE SCALE GENOMIC DNA]</scope>
</reference>
<feature type="region of interest" description="Disordered" evidence="1">
    <location>
        <begin position="16"/>
        <end position="64"/>
    </location>
</feature>
<name>A0A4U6TZ21_SETVI</name>